<organism evidence="1">
    <name type="scientific">marine sediment metagenome</name>
    <dbReference type="NCBI Taxonomy" id="412755"/>
    <lineage>
        <taxon>unclassified sequences</taxon>
        <taxon>metagenomes</taxon>
        <taxon>ecological metagenomes</taxon>
    </lineage>
</organism>
<dbReference type="EMBL" id="LAZR01012112">
    <property type="protein sequence ID" value="KKM39649.1"/>
    <property type="molecule type" value="Genomic_DNA"/>
</dbReference>
<proteinExistence type="predicted"/>
<dbReference type="AlphaFoldDB" id="A0A0F9LM68"/>
<name>A0A0F9LM68_9ZZZZ</name>
<reference evidence="1" key="1">
    <citation type="journal article" date="2015" name="Nature">
        <title>Complex archaea that bridge the gap between prokaryotes and eukaryotes.</title>
        <authorList>
            <person name="Spang A."/>
            <person name="Saw J.H."/>
            <person name="Jorgensen S.L."/>
            <person name="Zaremba-Niedzwiedzka K."/>
            <person name="Martijn J."/>
            <person name="Lind A.E."/>
            <person name="van Eijk R."/>
            <person name="Schleper C."/>
            <person name="Guy L."/>
            <person name="Ettema T.J."/>
        </authorList>
    </citation>
    <scope>NUCLEOTIDE SEQUENCE</scope>
</reference>
<evidence type="ECO:0000313" key="1">
    <source>
        <dbReference type="EMBL" id="KKM39649.1"/>
    </source>
</evidence>
<comment type="caution">
    <text evidence="1">The sequence shown here is derived from an EMBL/GenBank/DDBJ whole genome shotgun (WGS) entry which is preliminary data.</text>
</comment>
<sequence>MVGRSFTLLGLEGGGNLVAAAEPFDTSLDPVDSNVFWSVVDTYTRARRETQPYYRLKVEMHRHPNRIHFVRTADLVREIGADPYEYIAAQFVDKVPYPNGLYSKRAQWRWVNYISARDSVGRVASQDQRFRMYGTHMGEGTTELDILLNPTCQFDAWYRIYRFMQLSLDVHRDLVQAARIELRLTSIRRAIRDAGYDLDALDSYMVAYA</sequence>
<gene>
    <name evidence="1" type="ORF">LCGC14_1564020</name>
</gene>
<accession>A0A0F9LM68</accession>
<protein>
    <submittedName>
        <fullName evidence="1">Uncharacterized protein</fullName>
    </submittedName>
</protein>